<name>A0AAF1KRC6_9PROT</name>
<organism evidence="9 10">
    <name type="scientific">Plastoroseomonas arctica</name>
    <dbReference type="NCBI Taxonomy" id="1509237"/>
    <lineage>
        <taxon>Bacteria</taxon>
        <taxon>Pseudomonadati</taxon>
        <taxon>Pseudomonadota</taxon>
        <taxon>Alphaproteobacteria</taxon>
        <taxon>Acetobacterales</taxon>
        <taxon>Acetobacteraceae</taxon>
        <taxon>Plastoroseomonas</taxon>
    </lineage>
</organism>
<accession>A0AAF1KRC6</accession>
<dbReference type="PANTHER" id="PTHR30151:SF0">
    <property type="entry name" value="ABC TRANSPORTER PERMEASE PROTEIN MJ0413-RELATED"/>
    <property type="match status" value="1"/>
</dbReference>
<evidence type="ECO:0000256" key="5">
    <source>
        <dbReference type="ARBA" id="ARBA00022989"/>
    </source>
</evidence>
<comment type="caution">
    <text evidence="9">The sequence shown here is derived from an EMBL/GenBank/DDBJ whole genome shotgun (WGS) entry which is preliminary data.</text>
</comment>
<feature type="transmembrane region" description="Helical" evidence="7">
    <location>
        <begin position="220"/>
        <end position="239"/>
    </location>
</feature>
<feature type="transmembrane region" description="Helical" evidence="7">
    <location>
        <begin position="124"/>
        <end position="146"/>
    </location>
</feature>
<keyword evidence="5 7" id="KW-1133">Transmembrane helix</keyword>
<feature type="transmembrane region" description="Helical" evidence="7">
    <location>
        <begin position="99"/>
        <end position="118"/>
    </location>
</feature>
<dbReference type="Gene3D" id="1.10.3720.10">
    <property type="entry name" value="MetI-like"/>
    <property type="match status" value="1"/>
</dbReference>
<gene>
    <name evidence="9" type="ORF">GXW79_03540</name>
</gene>
<keyword evidence="3" id="KW-1003">Cell membrane</keyword>
<evidence type="ECO:0000256" key="7">
    <source>
        <dbReference type="RuleBase" id="RU363032"/>
    </source>
</evidence>
<evidence type="ECO:0000313" key="10">
    <source>
        <dbReference type="Proteomes" id="UP001196068"/>
    </source>
</evidence>
<dbReference type="Pfam" id="PF00528">
    <property type="entry name" value="BPD_transp_1"/>
    <property type="match status" value="1"/>
</dbReference>
<protein>
    <submittedName>
        <fullName evidence="9">ABC transporter permease subunit</fullName>
    </submittedName>
</protein>
<evidence type="ECO:0000256" key="3">
    <source>
        <dbReference type="ARBA" id="ARBA00022475"/>
    </source>
</evidence>
<evidence type="ECO:0000256" key="2">
    <source>
        <dbReference type="ARBA" id="ARBA00022448"/>
    </source>
</evidence>
<dbReference type="PROSITE" id="PS50928">
    <property type="entry name" value="ABC_TM1"/>
    <property type="match status" value="1"/>
</dbReference>
<proteinExistence type="inferred from homology"/>
<dbReference type="RefSeq" id="WP_211872927.1">
    <property type="nucleotide sequence ID" value="NZ_JAAEDH010000002.1"/>
</dbReference>
<evidence type="ECO:0000256" key="6">
    <source>
        <dbReference type="ARBA" id="ARBA00023136"/>
    </source>
</evidence>
<dbReference type="EMBL" id="JAAEDH010000002">
    <property type="protein sequence ID" value="MBR0654147.1"/>
    <property type="molecule type" value="Genomic_DNA"/>
</dbReference>
<dbReference type="AlphaFoldDB" id="A0AAF1KRC6"/>
<dbReference type="SUPFAM" id="SSF161098">
    <property type="entry name" value="MetI-like"/>
    <property type="match status" value="1"/>
</dbReference>
<feature type="transmembrane region" description="Helical" evidence="7">
    <location>
        <begin position="167"/>
        <end position="200"/>
    </location>
</feature>
<dbReference type="PANTHER" id="PTHR30151">
    <property type="entry name" value="ALKANE SULFONATE ABC TRANSPORTER-RELATED, MEMBRANE SUBUNIT"/>
    <property type="match status" value="1"/>
</dbReference>
<keyword evidence="6 7" id="KW-0472">Membrane</keyword>
<keyword evidence="2 7" id="KW-0813">Transport</keyword>
<evidence type="ECO:0000259" key="8">
    <source>
        <dbReference type="PROSITE" id="PS50928"/>
    </source>
</evidence>
<evidence type="ECO:0000256" key="4">
    <source>
        <dbReference type="ARBA" id="ARBA00022692"/>
    </source>
</evidence>
<comment type="similarity">
    <text evidence="7">Belongs to the binding-protein-dependent transport system permease family.</text>
</comment>
<reference evidence="9" key="1">
    <citation type="submission" date="2020-01" db="EMBL/GenBank/DDBJ databases">
        <authorList>
            <person name="Rat A."/>
        </authorList>
    </citation>
    <scope>NUCLEOTIDE SEQUENCE</scope>
    <source>
        <strain evidence="9">LMG 28251</strain>
    </source>
</reference>
<feature type="domain" description="ABC transmembrane type-1" evidence="8">
    <location>
        <begin position="58"/>
        <end position="238"/>
    </location>
</feature>
<dbReference type="GO" id="GO:0055085">
    <property type="term" value="P:transmembrane transport"/>
    <property type="evidence" value="ECO:0007669"/>
    <property type="project" value="InterPro"/>
</dbReference>
<keyword evidence="10" id="KW-1185">Reference proteome</keyword>
<dbReference type="InterPro" id="IPR000515">
    <property type="entry name" value="MetI-like"/>
</dbReference>
<evidence type="ECO:0000256" key="1">
    <source>
        <dbReference type="ARBA" id="ARBA00004651"/>
    </source>
</evidence>
<keyword evidence="4 7" id="KW-0812">Transmembrane</keyword>
<comment type="subcellular location">
    <subcellularLocation>
        <location evidence="1 7">Cell membrane</location>
        <topology evidence="1 7">Multi-pass membrane protein</topology>
    </subcellularLocation>
</comment>
<sequence length="258" mass="27575">MTSRLRNASGFALVLALLLLWEVSARLGWVASPNWPPFTAVVAALARDVMTGEIPLLVGGTLWRMAAGLFAGGVAGVVLGLAFALLPFVARLFAPIVELLRPIPVPAVIPPLVLFLGLDDTMKVTVVALTVFFPVLTNTVQGVRAVEADALAMGRTFGIGALRRALFIVLPASLPYILAGFRIALALALVVAVVAEMIAGEQGVGHYLVMMQFAGRAEEIYATVLLLGMLGYALNRGFLLAERRMIHWWFALGRQSDA</sequence>
<reference evidence="9" key="2">
    <citation type="journal article" date="2021" name="Syst. Appl. Microbiol.">
        <title>Roseomonas hellenica sp. nov., isolated from roots of wild-growing Alkanna tinctoria.</title>
        <authorList>
            <person name="Rat A."/>
            <person name="Naranjo H.D."/>
            <person name="Lebbe L."/>
            <person name="Cnockaert M."/>
            <person name="Krigas N."/>
            <person name="Grigoriadou K."/>
            <person name="Maloupa E."/>
            <person name="Willems A."/>
        </authorList>
    </citation>
    <scope>NUCLEOTIDE SEQUENCE</scope>
    <source>
        <strain evidence="9">LMG 28251</strain>
    </source>
</reference>
<dbReference type="Proteomes" id="UP001196068">
    <property type="component" value="Unassembled WGS sequence"/>
</dbReference>
<feature type="transmembrane region" description="Helical" evidence="7">
    <location>
        <begin position="65"/>
        <end position="87"/>
    </location>
</feature>
<dbReference type="GO" id="GO:0005886">
    <property type="term" value="C:plasma membrane"/>
    <property type="evidence" value="ECO:0007669"/>
    <property type="project" value="UniProtKB-SubCell"/>
</dbReference>
<evidence type="ECO:0000313" key="9">
    <source>
        <dbReference type="EMBL" id="MBR0654147.1"/>
    </source>
</evidence>
<dbReference type="InterPro" id="IPR035906">
    <property type="entry name" value="MetI-like_sf"/>
</dbReference>